<feature type="transmembrane region" description="Helical" evidence="1">
    <location>
        <begin position="200"/>
        <end position="220"/>
    </location>
</feature>
<feature type="transmembrane region" description="Helical" evidence="1">
    <location>
        <begin position="115"/>
        <end position="132"/>
    </location>
</feature>
<organism evidence="2">
    <name type="scientific">bioreactor metagenome</name>
    <dbReference type="NCBI Taxonomy" id="1076179"/>
    <lineage>
        <taxon>unclassified sequences</taxon>
        <taxon>metagenomes</taxon>
        <taxon>ecological metagenomes</taxon>
    </lineage>
</organism>
<comment type="caution">
    <text evidence="2">The sequence shown here is derived from an EMBL/GenBank/DDBJ whole genome shotgun (WGS) entry which is preliminary data.</text>
</comment>
<sequence>MAARPEIDYSFVTDGGPIYHETLPGRLVVEPWNAYTSLVFLIPVIYFLIVLRGQYKKQGFVVFFTLPLLFTGGIGSTLYHAFRSHHWLMALDVFPMFVLSLGVAFFFMQRLFRNWYMPLTIIIASGLIRGYFFNTLPIQQAINIGYFIVGVVIFVPAILYAWRNQWKAIGHLIAAVVFLAISLFFRLYDDNAMQPFSQGVHWLWHVFSAVGALFAGLYIIRTNNKSI</sequence>
<feature type="transmembrane region" description="Helical" evidence="1">
    <location>
        <begin position="87"/>
        <end position="108"/>
    </location>
</feature>
<feature type="transmembrane region" description="Helical" evidence="1">
    <location>
        <begin position="144"/>
        <end position="162"/>
    </location>
</feature>
<feature type="transmembrane region" description="Helical" evidence="1">
    <location>
        <begin position="60"/>
        <end position="81"/>
    </location>
</feature>
<dbReference type="AlphaFoldDB" id="A0A644XH20"/>
<dbReference type="EMBL" id="VSSQ01002115">
    <property type="protein sequence ID" value="MPM13414.1"/>
    <property type="molecule type" value="Genomic_DNA"/>
</dbReference>
<feature type="transmembrane region" description="Helical" evidence="1">
    <location>
        <begin position="169"/>
        <end position="188"/>
    </location>
</feature>
<keyword evidence="1" id="KW-0812">Transmembrane</keyword>
<accession>A0A644XH20</accession>
<evidence type="ECO:0008006" key="3">
    <source>
        <dbReference type="Google" id="ProtNLM"/>
    </source>
</evidence>
<reference evidence="2" key="1">
    <citation type="submission" date="2019-08" db="EMBL/GenBank/DDBJ databases">
        <authorList>
            <person name="Kucharzyk K."/>
            <person name="Murdoch R.W."/>
            <person name="Higgins S."/>
            <person name="Loffler F."/>
        </authorList>
    </citation>
    <scope>NUCLEOTIDE SEQUENCE</scope>
</reference>
<keyword evidence="1" id="KW-0472">Membrane</keyword>
<name>A0A644XH20_9ZZZZ</name>
<gene>
    <name evidence="2" type="ORF">SDC9_59771</name>
</gene>
<feature type="transmembrane region" description="Helical" evidence="1">
    <location>
        <begin position="32"/>
        <end position="51"/>
    </location>
</feature>
<proteinExistence type="predicted"/>
<evidence type="ECO:0000256" key="1">
    <source>
        <dbReference type="SAM" id="Phobius"/>
    </source>
</evidence>
<evidence type="ECO:0000313" key="2">
    <source>
        <dbReference type="EMBL" id="MPM13414.1"/>
    </source>
</evidence>
<protein>
    <recommendedName>
        <fullName evidence="3">Ceramidase</fullName>
    </recommendedName>
</protein>
<keyword evidence="1" id="KW-1133">Transmembrane helix</keyword>